<gene>
    <name evidence="1" type="ORF">AS592_02165</name>
</gene>
<reference evidence="1 2" key="1">
    <citation type="submission" date="2015-11" db="EMBL/GenBank/DDBJ databases">
        <title>Draft genome of Sulfurovum riftiae 1812E, a member of the Epsilonproteobacteria isolated from the tube of the deep-sea hydrothermal vent tubewom Riftia pachyptila.</title>
        <authorList>
            <person name="Vetriani C."/>
            <person name="Giovannelli D."/>
        </authorList>
    </citation>
    <scope>NUCLEOTIDE SEQUENCE [LARGE SCALE GENOMIC DNA]</scope>
    <source>
        <strain evidence="1 2">1812E</strain>
    </source>
</reference>
<organism evidence="1 2">
    <name type="scientific">Sulfurovum riftiae</name>
    <dbReference type="NCBI Taxonomy" id="1630136"/>
    <lineage>
        <taxon>Bacteria</taxon>
        <taxon>Pseudomonadati</taxon>
        <taxon>Campylobacterota</taxon>
        <taxon>Epsilonproteobacteria</taxon>
        <taxon>Campylobacterales</taxon>
        <taxon>Sulfurovaceae</taxon>
        <taxon>Sulfurovum</taxon>
    </lineage>
</organism>
<name>A0A151CF82_9BACT</name>
<protein>
    <submittedName>
        <fullName evidence="1">Uncharacterized protein</fullName>
    </submittedName>
</protein>
<proteinExistence type="predicted"/>
<dbReference type="EMBL" id="LNKT01000045">
    <property type="protein sequence ID" value="KYJ86190.1"/>
    <property type="molecule type" value="Genomic_DNA"/>
</dbReference>
<dbReference type="Proteomes" id="UP000075359">
    <property type="component" value="Unassembled WGS sequence"/>
</dbReference>
<evidence type="ECO:0000313" key="2">
    <source>
        <dbReference type="Proteomes" id="UP000075359"/>
    </source>
</evidence>
<dbReference type="AlphaFoldDB" id="A0A151CF82"/>
<keyword evidence="2" id="KW-1185">Reference proteome</keyword>
<accession>A0A151CF82</accession>
<comment type="caution">
    <text evidence="1">The sequence shown here is derived from an EMBL/GenBank/DDBJ whole genome shotgun (WGS) entry which is preliminary data.</text>
</comment>
<evidence type="ECO:0000313" key="1">
    <source>
        <dbReference type="EMBL" id="KYJ86190.1"/>
    </source>
</evidence>
<dbReference type="RefSeq" id="WP_067331654.1">
    <property type="nucleotide sequence ID" value="NZ_LNKT01000045.1"/>
</dbReference>
<sequence length="72" mass="7986">MILKKIESDIVVSAVEVKSFVVSIDSNNNKATITVTLDNVDNTEAVFSQEPGDSHIYQIVDNSDNLIRLIHQ</sequence>